<dbReference type="PANTHER" id="PTHR19338:SF58">
    <property type="entry name" value="OS09G0517100 PROTEIN"/>
    <property type="match status" value="1"/>
</dbReference>
<dbReference type="SUPFAM" id="SSF52540">
    <property type="entry name" value="P-loop containing nucleoside triphosphate hydrolases"/>
    <property type="match status" value="1"/>
</dbReference>
<organism evidence="2">
    <name type="scientific">Triticum urartu</name>
    <name type="common">Red wild einkorn</name>
    <name type="synonym">Crithodium urartu</name>
    <dbReference type="NCBI Taxonomy" id="4572"/>
    <lineage>
        <taxon>Eukaryota</taxon>
        <taxon>Viridiplantae</taxon>
        <taxon>Streptophyta</taxon>
        <taxon>Embryophyta</taxon>
        <taxon>Tracheophyta</taxon>
        <taxon>Spermatophyta</taxon>
        <taxon>Magnoliopsida</taxon>
        <taxon>Liliopsida</taxon>
        <taxon>Poales</taxon>
        <taxon>Poaceae</taxon>
        <taxon>BOP clade</taxon>
        <taxon>Pooideae</taxon>
        <taxon>Triticodae</taxon>
        <taxon>Triticeae</taxon>
        <taxon>Triticinae</taxon>
        <taxon>Triticum</taxon>
    </lineage>
</organism>
<accession>M7ZBL8</accession>
<name>M7ZBL8_TRIUA</name>
<dbReference type="PANTHER" id="PTHR19338">
    <property type="entry name" value="TRANSLOCASE OF INNER MITOCHONDRIAL MEMBRANE 13 HOMOLOG"/>
    <property type="match status" value="1"/>
</dbReference>
<dbReference type="STRING" id="4572.M7ZBL8"/>
<reference evidence="2" key="1">
    <citation type="journal article" date="2013" name="Nature">
        <title>Draft genome of the wheat A-genome progenitor Triticum urartu.</title>
        <authorList>
            <person name="Ling H.Q."/>
            <person name="Zhao S."/>
            <person name="Liu D."/>
            <person name="Wang J."/>
            <person name="Sun H."/>
            <person name="Zhang C."/>
            <person name="Fan H."/>
            <person name="Li D."/>
            <person name="Dong L."/>
            <person name="Tao Y."/>
            <person name="Gao C."/>
            <person name="Wu H."/>
            <person name="Li Y."/>
            <person name="Cui Y."/>
            <person name="Guo X."/>
            <person name="Zheng S."/>
            <person name="Wang B."/>
            <person name="Yu K."/>
            <person name="Liang Q."/>
            <person name="Yang W."/>
            <person name="Lou X."/>
            <person name="Chen J."/>
            <person name="Feng M."/>
            <person name="Jian J."/>
            <person name="Zhang X."/>
            <person name="Luo G."/>
            <person name="Jiang Y."/>
            <person name="Liu J."/>
            <person name="Wang Z."/>
            <person name="Sha Y."/>
            <person name="Zhang B."/>
            <person name="Wu H."/>
            <person name="Tang D."/>
            <person name="Shen Q."/>
            <person name="Xue P."/>
            <person name="Zou S."/>
            <person name="Wang X."/>
            <person name="Liu X."/>
            <person name="Wang F."/>
            <person name="Yang Y."/>
            <person name="An X."/>
            <person name="Dong Z."/>
            <person name="Zhang K."/>
            <person name="Zhang X."/>
            <person name="Luo M.C."/>
            <person name="Dvorak J."/>
            <person name="Tong Y."/>
            <person name="Wang J."/>
            <person name="Yang H."/>
            <person name="Li Z."/>
            <person name="Wang D."/>
            <person name="Zhang A."/>
            <person name="Wang J."/>
        </authorList>
    </citation>
    <scope>NUCLEOTIDE SEQUENCE</scope>
</reference>
<dbReference type="eggNOG" id="KOG4658">
    <property type="taxonomic scope" value="Eukaryota"/>
</dbReference>
<feature type="domain" description="NB-ARC" evidence="1">
    <location>
        <begin position="19"/>
        <end position="164"/>
    </location>
</feature>
<sequence>MLGIQDATKQEKSKVDLAQLINKKDTDLRVITVGGKGADLGHTSIIRAVYEDPEIKNNFPCRAWVRLMHPFSPEDFIQSLVEQPHASEGVDILLETKKMGQEIAEEFNGYFNAKKFLIVLNDLSTIEEWNRVKRCFPNNKKGSLIIVSTRQVEVASLCAGQESIVFELKQSSVDQNINAFYEKQDSVIVWPSNQNYNIDFVAAWWESVFVITDPSKLKLREIKMLHAERPGVNYSSRPTVSHADLRWISSRIRPNPRTTWGPPPCHCSPQLRRPLPSRDQQPPARKLFDQSTQQTGGLAHLVYPRPSTCVLNIH</sequence>
<dbReference type="Gene3D" id="3.40.50.300">
    <property type="entry name" value="P-loop containing nucleotide triphosphate hydrolases"/>
    <property type="match status" value="1"/>
</dbReference>
<dbReference type="AlphaFoldDB" id="M7ZBL8"/>
<gene>
    <name evidence="2" type="ORF">TRIUR3_01795</name>
</gene>
<dbReference type="GO" id="GO:0043531">
    <property type="term" value="F:ADP binding"/>
    <property type="evidence" value="ECO:0007669"/>
    <property type="project" value="InterPro"/>
</dbReference>
<dbReference type="Pfam" id="PF00931">
    <property type="entry name" value="NB-ARC"/>
    <property type="match status" value="1"/>
</dbReference>
<proteinExistence type="predicted"/>
<dbReference type="EMBL" id="KD107318">
    <property type="protein sequence ID" value="EMS60583.1"/>
    <property type="molecule type" value="Genomic_DNA"/>
</dbReference>
<evidence type="ECO:0000313" key="2">
    <source>
        <dbReference type="EMBL" id="EMS60583.1"/>
    </source>
</evidence>
<dbReference type="InterPro" id="IPR002182">
    <property type="entry name" value="NB-ARC"/>
</dbReference>
<protein>
    <submittedName>
        <fullName evidence="2">Disease resistance protein RPP13</fullName>
    </submittedName>
</protein>
<evidence type="ECO:0000259" key="1">
    <source>
        <dbReference type="Pfam" id="PF00931"/>
    </source>
</evidence>
<dbReference type="InterPro" id="IPR027417">
    <property type="entry name" value="P-loop_NTPase"/>
</dbReference>